<protein>
    <submittedName>
        <fullName evidence="1">TFIIB-type zinc ribbon-containing protein</fullName>
    </submittedName>
</protein>
<reference evidence="2" key="1">
    <citation type="journal article" date="2019" name="Int. J. Syst. Evol. Microbiol.">
        <title>The Global Catalogue of Microorganisms (GCM) 10K type strain sequencing project: providing services to taxonomists for standard genome sequencing and annotation.</title>
        <authorList>
            <consortium name="The Broad Institute Genomics Platform"/>
            <consortium name="The Broad Institute Genome Sequencing Center for Infectious Disease"/>
            <person name="Wu L."/>
            <person name="Ma J."/>
        </authorList>
    </citation>
    <scope>NUCLEOTIDE SEQUENCE [LARGE SCALE GENOMIC DNA]</scope>
    <source>
        <strain evidence="2">CGMCC 4.7405</strain>
    </source>
</reference>
<dbReference type="Proteomes" id="UP001595690">
    <property type="component" value="Unassembled WGS sequence"/>
</dbReference>
<organism evidence="1 2">
    <name type="scientific">Lentzea rhizosphaerae</name>
    <dbReference type="NCBI Taxonomy" id="2041025"/>
    <lineage>
        <taxon>Bacteria</taxon>
        <taxon>Bacillati</taxon>
        <taxon>Actinomycetota</taxon>
        <taxon>Actinomycetes</taxon>
        <taxon>Pseudonocardiales</taxon>
        <taxon>Pseudonocardiaceae</taxon>
        <taxon>Lentzea</taxon>
    </lineage>
</organism>
<dbReference type="RefSeq" id="WP_382374355.1">
    <property type="nucleotide sequence ID" value="NZ_JBHRZI010000015.1"/>
</dbReference>
<comment type="caution">
    <text evidence="1">The sequence shown here is derived from an EMBL/GenBank/DDBJ whole genome shotgun (WGS) entry which is preliminary data.</text>
</comment>
<keyword evidence="2" id="KW-1185">Reference proteome</keyword>
<evidence type="ECO:0000313" key="2">
    <source>
        <dbReference type="Proteomes" id="UP001595690"/>
    </source>
</evidence>
<name>A0ABV8BWB2_9PSEU</name>
<gene>
    <name evidence="1" type="ORF">ACFOWZ_19430</name>
</gene>
<proteinExistence type="predicted"/>
<evidence type="ECO:0000313" key="1">
    <source>
        <dbReference type="EMBL" id="MFC3893654.1"/>
    </source>
</evidence>
<accession>A0ABV8BWB2</accession>
<sequence length="141" mass="15835">MTRHQDSGDCLCALADHPVLAVCPSCTAQALITSGRLVCPTCAHTRPYARTWCWDDQRFVPDLWLRTPCAGHTLWALNTAHLDLLESYVTAKLREDPPSSSTRRMTVLAKLPTWLKSAKHRNEVQRALRRLRATAPGAPHR</sequence>
<dbReference type="EMBL" id="JBHRZI010000015">
    <property type="protein sequence ID" value="MFC3893654.1"/>
    <property type="molecule type" value="Genomic_DNA"/>
</dbReference>